<evidence type="ECO:0000313" key="4">
    <source>
        <dbReference type="Proteomes" id="UP001597058"/>
    </source>
</evidence>
<dbReference type="Proteomes" id="UP001597058">
    <property type="component" value="Unassembled WGS sequence"/>
</dbReference>
<dbReference type="EMBL" id="JBHTMM010000166">
    <property type="protein sequence ID" value="MFD1313159.1"/>
    <property type="molecule type" value="Genomic_DNA"/>
</dbReference>
<dbReference type="SUPFAM" id="SSF55785">
    <property type="entry name" value="PYP-like sensor domain (PAS domain)"/>
    <property type="match status" value="1"/>
</dbReference>
<feature type="domain" description="PAS fold-4" evidence="2">
    <location>
        <begin position="20"/>
        <end position="132"/>
    </location>
</feature>
<proteinExistence type="predicted"/>
<gene>
    <name evidence="3" type="ORF">ACFQ5X_46395</name>
</gene>
<reference evidence="4" key="1">
    <citation type="journal article" date="2019" name="Int. J. Syst. Evol. Microbiol.">
        <title>The Global Catalogue of Microorganisms (GCM) 10K type strain sequencing project: providing services to taxonomists for standard genome sequencing and annotation.</title>
        <authorList>
            <consortium name="The Broad Institute Genomics Platform"/>
            <consortium name="The Broad Institute Genome Sequencing Center for Infectious Disease"/>
            <person name="Wu L."/>
            <person name="Ma J."/>
        </authorList>
    </citation>
    <scope>NUCLEOTIDE SEQUENCE [LARGE SCALE GENOMIC DNA]</scope>
    <source>
        <strain evidence="4">CGMCC 4.7020</strain>
    </source>
</reference>
<evidence type="ECO:0000313" key="3">
    <source>
        <dbReference type="EMBL" id="MFD1313159.1"/>
    </source>
</evidence>
<name>A0ABW3XX93_9ACTN</name>
<dbReference type="InterPro" id="IPR013656">
    <property type="entry name" value="PAS_4"/>
</dbReference>
<accession>A0ABW3XX93</accession>
<protein>
    <submittedName>
        <fullName evidence="3">PAS domain-containing protein</fullName>
    </submittedName>
</protein>
<dbReference type="Pfam" id="PF08448">
    <property type="entry name" value="PAS_4"/>
    <property type="match status" value="1"/>
</dbReference>
<feature type="compositionally biased region" description="Low complexity" evidence="1">
    <location>
        <begin position="161"/>
        <end position="175"/>
    </location>
</feature>
<comment type="caution">
    <text evidence="3">The sequence shown here is derived from an EMBL/GenBank/DDBJ whole genome shotgun (WGS) entry which is preliminary data.</text>
</comment>
<dbReference type="Gene3D" id="3.30.450.20">
    <property type="entry name" value="PAS domain"/>
    <property type="match status" value="1"/>
</dbReference>
<dbReference type="InterPro" id="IPR035965">
    <property type="entry name" value="PAS-like_dom_sf"/>
</dbReference>
<dbReference type="RefSeq" id="WP_381242617.1">
    <property type="nucleotide sequence ID" value="NZ_JBHSKH010000131.1"/>
</dbReference>
<evidence type="ECO:0000256" key="1">
    <source>
        <dbReference type="SAM" id="MobiDB-lite"/>
    </source>
</evidence>
<evidence type="ECO:0000259" key="2">
    <source>
        <dbReference type="Pfam" id="PF08448"/>
    </source>
</evidence>
<sequence>MVQNEAVSPVEDAAVLKALFRQSPTGLLILDKDLRILRVSLSRPVLPEASLERVRGRRLTDVYALSAPGEVEAMLAGVLESGMPAQGWLVGVRRKDVPGPEYLFSLSASRLESPRARVLGVLAELLDVTEREKVSARVRVFGSVRKRVGQTSRWPLTPRCASTTPAATPASTPSP</sequence>
<feature type="region of interest" description="Disordered" evidence="1">
    <location>
        <begin position="155"/>
        <end position="175"/>
    </location>
</feature>
<keyword evidence="4" id="KW-1185">Reference proteome</keyword>
<organism evidence="3 4">
    <name type="scientific">Streptomyces kaempferi</name>
    <dbReference type="NCBI Taxonomy" id="333725"/>
    <lineage>
        <taxon>Bacteria</taxon>
        <taxon>Bacillati</taxon>
        <taxon>Actinomycetota</taxon>
        <taxon>Actinomycetes</taxon>
        <taxon>Kitasatosporales</taxon>
        <taxon>Streptomycetaceae</taxon>
        <taxon>Streptomyces</taxon>
    </lineage>
</organism>